<name>A0ABV6MMJ3_9PSEU</name>
<accession>A0ABV6MMJ3</accession>
<protein>
    <recommendedName>
        <fullName evidence="3">LysM domain-containing protein</fullName>
    </recommendedName>
</protein>
<dbReference type="RefSeq" id="WP_379793859.1">
    <property type="nucleotide sequence ID" value="NZ_JBHLUD010000002.1"/>
</dbReference>
<evidence type="ECO:0008006" key="3">
    <source>
        <dbReference type="Google" id="ProtNLM"/>
    </source>
</evidence>
<comment type="caution">
    <text evidence="1">The sequence shown here is derived from an EMBL/GenBank/DDBJ whole genome shotgun (WGS) entry which is preliminary data.</text>
</comment>
<dbReference type="Proteomes" id="UP001589810">
    <property type="component" value="Unassembled WGS sequence"/>
</dbReference>
<evidence type="ECO:0000313" key="1">
    <source>
        <dbReference type="EMBL" id="MFC0541510.1"/>
    </source>
</evidence>
<keyword evidence="2" id="KW-1185">Reference proteome</keyword>
<reference evidence="1 2" key="1">
    <citation type="submission" date="2024-09" db="EMBL/GenBank/DDBJ databases">
        <authorList>
            <person name="Sun Q."/>
            <person name="Mori K."/>
        </authorList>
    </citation>
    <scope>NUCLEOTIDE SEQUENCE [LARGE SCALE GENOMIC DNA]</scope>
    <source>
        <strain evidence="1 2">TBRC 1432</strain>
    </source>
</reference>
<proteinExistence type="predicted"/>
<gene>
    <name evidence="1" type="ORF">ACFFH7_08450</name>
</gene>
<dbReference type="EMBL" id="JBHLUD010000002">
    <property type="protein sequence ID" value="MFC0541510.1"/>
    <property type="molecule type" value="Genomic_DNA"/>
</dbReference>
<sequence>MFGKLSRYRRVPDIAVADARGRVVAAKDFRPLPEVTGTFTHTVDSGDRLDQLAFTYYGQPLQYWHVCDANPEFLSPLSLLAKDPVVTVRFPVSAPGTPPWAALLAALAKKVGVESAAVSDDDAAVIVAYNRTRLPHLADLLDVIRAAGFTAGLPAESGQLGRPITIPPAVS</sequence>
<organism evidence="1 2">
    <name type="scientific">Kutzneria chonburiensis</name>
    <dbReference type="NCBI Taxonomy" id="1483604"/>
    <lineage>
        <taxon>Bacteria</taxon>
        <taxon>Bacillati</taxon>
        <taxon>Actinomycetota</taxon>
        <taxon>Actinomycetes</taxon>
        <taxon>Pseudonocardiales</taxon>
        <taxon>Pseudonocardiaceae</taxon>
        <taxon>Kutzneria</taxon>
    </lineage>
</organism>
<evidence type="ECO:0000313" key="2">
    <source>
        <dbReference type="Proteomes" id="UP001589810"/>
    </source>
</evidence>